<reference evidence="6 7" key="1">
    <citation type="submission" date="2020-06" db="EMBL/GenBank/DDBJ databases">
        <authorList>
            <person name="Kim S.-J."/>
            <person name="Park S.-J."/>
        </authorList>
    </citation>
    <scope>NUCLEOTIDE SEQUENCE [LARGE SCALE GENOMIC DNA]</scope>
    <source>
        <strain evidence="6 7">SW-151</strain>
    </source>
</reference>
<dbReference type="Pfam" id="PF00196">
    <property type="entry name" value="GerE"/>
    <property type="match status" value="1"/>
</dbReference>
<evidence type="ECO:0000256" key="3">
    <source>
        <dbReference type="PROSITE-ProRule" id="PRU00169"/>
    </source>
</evidence>
<dbReference type="SUPFAM" id="SSF52172">
    <property type="entry name" value="CheY-like"/>
    <property type="match status" value="1"/>
</dbReference>
<accession>A0ABX2N443</accession>
<protein>
    <submittedName>
        <fullName evidence="6">Response regulator transcription factor</fullName>
    </submittedName>
</protein>
<keyword evidence="1 3" id="KW-0597">Phosphoprotein</keyword>
<feature type="modified residue" description="4-aspartylphosphate" evidence="3">
    <location>
        <position position="53"/>
    </location>
</feature>
<dbReference type="InterPro" id="IPR039420">
    <property type="entry name" value="WalR-like"/>
</dbReference>
<dbReference type="RefSeq" id="WP_176279839.1">
    <property type="nucleotide sequence ID" value="NZ_JABWMH010000003.1"/>
</dbReference>
<sequence length="213" mass="23500">MIKLLLVDDHPIFLDGLKQFIKTHDGYEVFCAQSAEEAAELIEENEFDLFLLDITIIGGGGMDILRSLHAAGSKVPVIFLTVHIKPQDTVEALKLDVRGIILKESAPSEIMDCITTVLAGNTYFDRGVTERALHHSVENPSARTDALNSLTAREREIVSHVTSGLRNREIAEECGLTEGTVKTHLHNIFSKMAVKSRTQLLIALSQITTDNHS</sequence>
<keyword evidence="2" id="KW-0238">DNA-binding</keyword>
<proteinExistence type="predicted"/>
<evidence type="ECO:0000259" key="4">
    <source>
        <dbReference type="PROSITE" id="PS50043"/>
    </source>
</evidence>
<dbReference type="EMBL" id="JABWMH010000003">
    <property type="protein sequence ID" value="NVD28378.1"/>
    <property type="molecule type" value="Genomic_DNA"/>
</dbReference>
<dbReference type="CDD" id="cd06170">
    <property type="entry name" value="LuxR_C_like"/>
    <property type="match status" value="1"/>
</dbReference>
<dbReference type="InterPro" id="IPR011006">
    <property type="entry name" value="CheY-like_superfamily"/>
</dbReference>
<evidence type="ECO:0000256" key="1">
    <source>
        <dbReference type="ARBA" id="ARBA00022553"/>
    </source>
</evidence>
<dbReference type="PANTHER" id="PTHR43214">
    <property type="entry name" value="TWO-COMPONENT RESPONSE REGULATOR"/>
    <property type="match status" value="1"/>
</dbReference>
<evidence type="ECO:0000256" key="2">
    <source>
        <dbReference type="ARBA" id="ARBA00023125"/>
    </source>
</evidence>
<comment type="caution">
    <text evidence="6">The sequence shown here is derived from an EMBL/GenBank/DDBJ whole genome shotgun (WGS) entry which is preliminary data.</text>
</comment>
<keyword evidence="7" id="KW-1185">Reference proteome</keyword>
<dbReference type="PROSITE" id="PS50043">
    <property type="entry name" value="HTH_LUXR_2"/>
    <property type="match status" value="1"/>
</dbReference>
<dbReference type="SMART" id="SM00448">
    <property type="entry name" value="REC"/>
    <property type="match status" value="1"/>
</dbReference>
<evidence type="ECO:0000313" key="7">
    <source>
        <dbReference type="Proteomes" id="UP000652427"/>
    </source>
</evidence>
<dbReference type="InterPro" id="IPR058245">
    <property type="entry name" value="NreC/VraR/RcsB-like_REC"/>
</dbReference>
<dbReference type="CDD" id="cd17535">
    <property type="entry name" value="REC_NarL-like"/>
    <property type="match status" value="1"/>
</dbReference>
<dbReference type="SMART" id="SM00421">
    <property type="entry name" value="HTH_LUXR"/>
    <property type="match status" value="1"/>
</dbReference>
<evidence type="ECO:0000259" key="5">
    <source>
        <dbReference type="PROSITE" id="PS50110"/>
    </source>
</evidence>
<dbReference type="PROSITE" id="PS00622">
    <property type="entry name" value="HTH_LUXR_1"/>
    <property type="match status" value="1"/>
</dbReference>
<feature type="domain" description="Response regulatory" evidence="5">
    <location>
        <begin position="3"/>
        <end position="118"/>
    </location>
</feature>
<gene>
    <name evidence="6" type="ORF">HUO14_10740</name>
</gene>
<dbReference type="SUPFAM" id="SSF46894">
    <property type="entry name" value="C-terminal effector domain of the bipartite response regulators"/>
    <property type="match status" value="1"/>
</dbReference>
<dbReference type="InterPro" id="IPR001789">
    <property type="entry name" value="Sig_transdc_resp-reg_receiver"/>
</dbReference>
<dbReference type="Proteomes" id="UP000652427">
    <property type="component" value="Unassembled WGS sequence"/>
</dbReference>
<dbReference type="InterPro" id="IPR000792">
    <property type="entry name" value="Tscrpt_reg_LuxR_C"/>
</dbReference>
<dbReference type="InterPro" id="IPR016032">
    <property type="entry name" value="Sig_transdc_resp-reg_C-effctor"/>
</dbReference>
<name>A0ABX2N443_9SPHN</name>
<organism evidence="6 7">
    <name type="scientific">Parasphingorhabdus flavimaris</name>
    <dbReference type="NCBI Taxonomy" id="266812"/>
    <lineage>
        <taxon>Bacteria</taxon>
        <taxon>Pseudomonadati</taxon>
        <taxon>Pseudomonadota</taxon>
        <taxon>Alphaproteobacteria</taxon>
        <taxon>Sphingomonadales</taxon>
        <taxon>Sphingomonadaceae</taxon>
        <taxon>Parasphingorhabdus</taxon>
    </lineage>
</organism>
<dbReference type="PRINTS" id="PR00038">
    <property type="entry name" value="HTHLUXR"/>
</dbReference>
<dbReference type="PANTHER" id="PTHR43214:SF43">
    <property type="entry name" value="TWO-COMPONENT RESPONSE REGULATOR"/>
    <property type="match status" value="1"/>
</dbReference>
<evidence type="ECO:0000313" key="6">
    <source>
        <dbReference type="EMBL" id="NVD28378.1"/>
    </source>
</evidence>
<dbReference type="Pfam" id="PF00072">
    <property type="entry name" value="Response_reg"/>
    <property type="match status" value="1"/>
</dbReference>
<dbReference type="Gene3D" id="3.40.50.2300">
    <property type="match status" value="1"/>
</dbReference>
<dbReference type="PROSITE" id="PS50110">
    <property type="entry name" value="RESPONSE_REGULATORY"/>
    <property type="match status" value="1"/>
</dbReference>
<feature type="domain" description="HTH luxR-type" evidence="4">
    <location>
        <begin position="143"/>
        <end position="208"/>
    </location>
</feature>